<reference evidence="2 3" key="1">
    <citation type="submission" date="2018-04" db="EMBL/GenBank/DDBJ databases">
        <title>Sphingobacterium sp. M46 Genome.</title>
        <authorList>
            <person name="Cheng J."/>
            <person name="Li Y."/>
        </authorList>
    </citation>
    <scope>NUCLEOTIDE SEQUENCE [LARGE SCALE GENOMIC DNA]</scope>
    <source>
        <strain evidence="2 3">M46</strain>
    </source>
</reference>
<sequence length="117" mass="12679">MKIRSNIYLLLSCLCGSLVFHSCKKDLGPIKENLTVREAVNSGGFMQIPVKIGTPLQINLAVNPGNRTVTDATYSNKHPEIATYSNTGLVTGLAVGKDTVTIRSGELNVWYIVNVTN</sequence>
<dbReference type="Proteomes" id="UP000250831">
    <property type="component" value="Unassembled WGS sequence"/>
</dbReference>
<protein>
    <recommendedName>
        <fullName evidence="1">BIG2 domain-containing protein</fullName>
    </recommendedName>
</protein>
<evidence type="ECO:0000259" key="1">
    <source>
        <dbReference type="Pfam" id="PF02368"/>
    </source>
</evidence>
<gene>
    <name evidence="2" type="ORF">DCO56_20370</name>
</gene>
<dbReference type="EMBL" id="QCXX01000006">
    <property type="protein sequence ID" value="PUV22566.1"/>
    <property type="molecule type" value="Genomic_DNA"/>
</dbReference>
<dbReference type="OrthoDB" id="709474at2"/>
<accession>A0A363NP35</accession>
<evidence type="ECO:0000313" key="3">
    <source>
        <dbReference type="Proteomes" id="UP000250831"/>
    </source>
</evidence>
<dbReference type="InterPro" id="IPR008964">
    <property type="entry name" value="Invasin/intimin_cell_adhesion"/>
</dbReference>
<dbReference type="Gene3D" id="2.60.40.1080">
    <property type="match status" value="1"/>
</dbReference>
<name>A0A363NP35_9SPHI</name>
<keyword evidence="3" id="KW-1185">Reference proteome</keyword>
<dbReference type="InterPro" id="IPR003343">
    <property type="entry name" value="Big_2"/>
</dbReference>
<proteinExistence type="predicted"/>
<organism evidence="2 3">
    <name type="scientific">Sphingobacterium athyrii</name>
    <dbReference type="NCBI Taxonomy" id="2152717"/>
    <lineage>
        <taxon>Bacteria</taxon>
        <taxon>Pseudomonadati</taxon>
        <taxon>Bacteroidota</taxon>
        <taxon>Sphingobacteriia</taxon>
        <taxon>Sphingobacteriales</taxon>
        <taxon>Sphingobacteriaceae</taxon>
        <taxon>Sphingobacterium</taxon>
    </lineage>
</organism>
<dbReference type="RefSeq" id="WP_108635595.1">
    <property type="nucleotide sequence ID" value="NZ_QCXX01000006.1"/>
</dbReference>
<dbReference type="Pfam" id="PF02368">
    <property type="entry name" value="Big_2"/>
    <property type="match status" value="1"/>
</dbReference>
<feature type="domain" description="BIG2" evidence="1">
    <location>
        <begin position="50"/>
        <end position="106"/>
    </location>
</feature>
<evidence type="ECO:0000313" key="2">
    <source>
        <dbReference type="EMBL" id="PUV22566.1"/>
    </source>
</evidence>
<comment type="caution">
    <text evidence="2">The sequence shown here is derived from an EMBL/GenBank/DDBJ whole genome shotgun (WGS) entry which is preliminary data.</text>
</comment>
<dbReference type="AlphaFoldDB" id="A0A363NP35"/>
<dbReference type="SUPFAM" id="SSF49373">
    <property type="entry name" value="Invasin/intimin cell-adhesion fragments"/>
    <property type="match status" value="1"/>
</dbReference>